<evidence type="ECO:0000313" key="8">
    <source>
        <dbReference type="Proteomes" id="UP000054771"/>
    </source>
</evidence>
<evidence type="ECO:0000256" key="6">
    <source>
        <dbReference type="SAM" id="Phobius"/>
    </source>
</evidence>
<protein>
    <submittedName>
        <fullName evidence="7">Uncharacterized protein</fullName>
    </submittedName>
</protein>
<evidence type="ECO:0000256" key="5">
    <source>
        <dbReference type="SAM" id="MobiDB-lite"/>
    </source>
</evidence>
<dbReference type="GO" id="GO:0015095">
    <property type="term" value="F:magnesium ion transmembrane transporter activity"/>
    <property type="evidence" value="ECO:0007669"/>
    <property type="project" value="TreeGrafter"/>
</dbReference>
<dbReference type="OMA" id="HISHEGV"/>
<organism evidence="7 8">
    <name type="scientific">Aspergillus calidoustus</name>
    <dbReference type="NCBI Taxonomy" id="454130"/>
    <lineage>
        <taxon>Eukaryota</taxon>
        <taxon>Fungi</taxon>
        <taxon>Dikarya</taxon>
        <taxon>Ascomycota</taxon>
        <taxon>Pezizomycotina</taxon>
        <taxon>Eurotiomycetes</taxon>
        <taxon>Eurotiomycetidae</taxon>
        <taxon>Eurotiales</taxon>
        <taxon>Aspergillaceae</taxon>
        <taxon>Aspergillus</taxon>
        <taxon>Aspergillus subgen. Nidulantes</taxon>
    </lineage>
</organism>
<evidence type="ECO:0000256" key="2">
    <source>
        <dbReference type="ARBA" id="ARBA00022692"/>
    </source>
</evidence>
<dbReference type="OrthoDB" id="4508904at2759"/>
<dbReference type="AlphaFoldDB" id="A0A0U5FPP3"/>
<dbReference type="STRING" id="454130.A0A0U5FPP3"/>
<feature type="compositionally biased region" description="Low complexity" evidence="5">
    <location>
        <begin position="419"/>
        <end position="432"/>
    </location>
</feature>
<keyword evidence="4 6" id="KW-0472">Membrane</keyword>
<evidence type="ECO:0000256" key="1">
    <source>
        <dbReference type="ARBA" id="ARBA00004651"/>
    </source>
</evidence>
<evidence type="ECO:0000256" key="3">
    <source>
        <dbReference type="ARBA" id="ARBA00022989"/>
    </source>
</evidence>
<feature type="region of interest" description="Disordered" evidence="5">
    <location>
        <begin position="641"/>
        <end position="710"/>
    </location>
</feature>
<feature type="compositionally biased region" description="Acidic residues" evidence="5">
    <location>
        <begin position="678"/>
        <end position="700"/>
    </location>
</feature>
<dbReference type="EMBL" id="CDMC01000001">
    <property type="protein sequence ID" value="CEL01339.1"/>
    <property type="molecule type" value="Genomic_DNA"/>
</dbReference>
<feature type="transmembrane region" description="Helical" evidence="6">
    <location>
        <begin position="920"/>
        <end position="940"/>
    </location>
</feature>
<accession>A0A0U5FPP3</accession>
<dbReference type="GO" id="GO:0050897">
    <property type="term" value="F:cobalt ion binding"/>
    <property type="evidence" value="ECO:0007669"/>
    <property type="project" value="TreeGrafter"/>
</dbReference>
<keyword evidence="8" id="KW-1185">Reference proteome</keyword>
<dbReference type="PANTHER" id="PTHR46494:SF1">
    <property type="entry name" value="CORA FAMILY METAL ION TRANSPORTER (EUROFUNG)"/>
    <property type="match status" value="1"/>
</dbReference>
<feature type="compositionally biased region" description="Polar residues" evidence="5">
    <location>
        <begin position="641"/>
        <end position="652"/>
    </location>
</feature>
<reference evidence="8" key="1">
    <citation type="journal article" date="2016" name="Genome Announc.">
        <title>Draft genome sequences of fungus Aspergillus calidoustus.</title>
        <authorList>
            <person name="Horn F."/>
            <person name="Linde J."/>
            <person name="Mattern D.J."/>
            <person name="Walther G."/>
            <person name="Guthke R."/>
            <person name="Scherlach K."/>
            <person name="Martin K."/>
            <person name="Brakhage A.A."/>
            <person name="Petzke L."/>
            <person name="Valiante V."/>
        </authorList>
    </citation>
    <scope>NUCLEOTIDE SEQUENCE [LARGE SCALE GENOMIC DNA]</scope>
    <source>
        <strain evidence="8">SF006504</strain>
    </source>
</reference>
<evidence type="ECO:0000256" key="4">
    <source>
        <dbReference type="ARBA" id="ARBA00023136"/>
    </source>
</evidence>
<dbReference type="InterPro" id="IPR045863">
    <property type="entry name" value="CorA_TM1_TM2"/>
</dbReference>
<sequence length="991" mass="112297">MPTESLIPRFLHRNDDSKIQLVVPADDPPGAPKETLFSVEATAEDYSEDELRLLGIKPLDATARVDPPKQLRWMHLSNNGMEFGLFLKRAFEAYGIDQQTQTTISKFFDRFAALCEQLAFRGGRFRPVPASTKIKLPGSEENVMVNFIAVPYFLLQEAQSPPKRTTSRTKVHWVQPLVQSAYHLDSSMARENQQAVRRLYSHVKEVIHVPQLWLLNIGDKFLATRSPTPLYDSQASSIITRTVGRDPFPPTIRVTTASGFVFCLERGKCGVWFEFLYRVQSVMSAVREACIDTRNWVYKLETDGSPVDARCWRLLLQQHPDSKPLPILAAPREPNSEPAQADEFVPEMRYPAEVSEILKKLDEKVRAHHQRRMAALRANDGFMRRESTDHPYQYIDPFYWPPESVLKAAAAQYKREQEQGQSQTPSAQSQSQTKEDEGAQKKQQPFFKWTVGKPFRDKELDDPTPTQRMKSLVAHTHRDILFLSGQRITRLYNELRLETKPSVLKLIDALRTKHKVSAYILDPVLDFVRYISEILDEFIDRGYECIIKGKVWAAVHAIVETFQYGLVDTLVTFQTDVLAIPLEPALRQIRSIREGLAGVDNPSIPRSLVDAFVQLVVLLVDLAAEASRLVASIEQQLKTEAMNSSLSPQEPTQDPAVDPNSPRKEPDAPSKPDKTDPDETDSDADSDSDSDDDSDNDSDTEDRKGRGDINITTLPYRTDFAIDQFFRQLADAQDECCATFRSDDERVSAPGLGTIIALALESVLRGHSKCREMPALDISEIYATYTTSLQLEARNRPSKNLLLDINLLREELETIMTNIDQQLKLITDFRTDTAGFRPDEDDEDLYMDETENINFDLLYSPVFEDGVLSDASARAVLQEIHADLQERKDVFTELSKRADTLERQIVQRVDIIQEDHGKAILIFTIVSTIFLPLSFVSSYLGMNTVDIRDMERDQGLFWQAAVPLTVVVVALVLLGAYNAGRILSWVSRGRL</sequence>
<dbReference type="Pfam" id="PF01544">
    <property type="entry name" value="CorA"/>
    <property type="match status" value="1"/>
</dbReference>
<dbReference type="Gene3D" id="1.20.58.340">
    <property type="entry name" value="Magnesium transport protein CorA, transmembrane region"/>
    <property type="match status" value="1"/>
</dbReference>
<feature type="region of interest" description="Disordered" evidence="5">
    <location>
        <begin position="410"/>
        <end position="443"/>
    </location>
</feature>
<feature type="transmembrane region" description="Helical" evidence="6">
    <location>
        <begin position="960"/>
        <end position="980"/>
    </location>
</feature>
<keyword evidence="3 6" id="KW-1133">Transmembrane helix</keyword>
<comment type="subcellular location">
    <subcellularLocation>
        <location evidence="1">Cell membrane</location>
        <topology evidence="1">Multi-pass membrane protein</topology>
    </subcellularLocation>
</comment>
<name>A0A0U5FPP3_ASPCI</name>
<feature type="compositionally biased region" description="Basic and acidic residues" evidence="5">
    <location>
        <begin position="661"/>
        <end position="677"/>
    </location>
</feature>
<dbReference type="GO" id="GO:0000287">
    <property type="term" value="F:magnesium ion binding"/>
    <property type="evidence" value="ECO:0007669"/>
    <property type="project" value="TreeGrafter"/>
</dbReference>
<evidence type="ECO:0000313" key="7">
    <source>
        <dbReference type="EMBL" id="CEL01339.1"/>
    </source>
</evidence>
<dbReference type="GO" id="GO:0005886">
    <property type="term" value="C:plasma membrane"/>
    <property type="evidence" value="ECO:0007669"/>
    <property type="project" value="UniProtKB-SubCell"/>
</dbReference>
<dbReference type="GO" id="GO:0015087">
    <property type="term" value="F:cobalt ion transmembrane transporter activity"/>
    <property type="evidence" value="ECO:0007669"/>
    <property type="project" value="TreeGrafter"/>
</dbReference>
<dbReference type="Proteomes" id="UP000054771">
    <property type="component" value="Unassembled WGS sequence"/>
</dbReference>
<dbReference type="InterPro" id="IPR002523">
    <property type="entry name" value="MgTranspt_CorA/ZnTranspt_ZntB"/>
</dbReference>
<proteinExistence type="predicted"/>
<dbReference type="SUPFAM" id="SSF144083">
    <property type="entry name" value="Magnesium transport protein CorA, transmembrane region"/>
    <property type="match status" value="1"/>
</dbReference>
<dbReference type="PANTHER" id="PTHR46494">
    <property type="entry name" value="CORA FAMILY METAL ION TRANSPORTER (EUROFUNG)"/>
    <property type="match status" value="1"/>
</dbReference>
<gene>
    <name evidence="7" type="ORF">ASPCAL00924</name>
</gene>
<keyword evidence="2 6" id="KW-0812">Transmembrane</keyword>